<dbReference type="STRING" id="1774968.AUC68_05595"/>
<accession>A0A1E3W0Y1</accession>
<sequence length="117" mass="13153">MLIVAWLLSLSVLSANADPEDGPDRLEAANKVIKKKSEELRTRCLENPDIYLPSDAPDYLQGELYERFCWCYGVNSARMGMAELIRKGADGVKSVRTADRYAHAKCYQQAVELGKQQ</sequence>
<dbReference type="AlphaFoldDB" id="A0A1E3W0Y1"/>
<gene>
    <name evidence="2" type="ORF">AUC68_05595</name>
</gene>
<feature type="signal peptide" evidence="1">
    <location>
        <begin position="1"/>
        <end position="17"/>
    </location>
</feature>
<evidence type="ECO:0008006" key="4">
    <source>
        <dbReference type="Google" id="ProtNLM"/>
    </source>
</evidence>
<keyword evidence="1" id="KW-0732">Signal</keyword>
<dbReference type="EMBL" id="LPWG01000011">
    <property type="protein sequence ID" value="ODR99440.1"/>
    <property type="molecule type" value="Genomic_DNA"/>
</dbReference>
<evidence type="ECO:0000313" key="2">
    <source>
        <dbReference type="EMBL" id="ODR99440.1"/>
    </source>
</evidence>
<evidence type="ECO:0000313" key="3">
    <source>
        <dbReference type="Proteomes" id="UP000094501"/>
    </source>
</evidence>
<feature type="chain" id="PRO_5009138840" description="Lysozyme inhibitor LprI N-terminal domain-containing protein" evidence="1">
    <location>
        <begin position="18"/>
        <end position="117"/>
    </location>
</feature>
<protein>
    <recommendedName>
        <fullName evidence="4">Lysozyme inhibitor LprI N-terminal domain-containing protein</fullName>
    </recommendedName>
</protein>
<proteinExistence type="predicted"/>
<reference evidence="2 3" key="1">
    <citation type="journal article" date="2016" name="Environ. Microbiol.">
        <title>New Methyloceanibacter diversity from North Sea sediments includes methanotroph containing solely the soluble methane monooxygenase.</title>
        <authorList>
            <person name="Vekeman B."/>
            <person name="Kerckhof F.M."/>
            <person name="Cremers G."/>
            <person name="de Vos P."/>
            <person name="Vandamme P."/>
            <person name="Boon N."/>
            <person name="Op den Camp H.J."/>
            <person name="Heylen K."/>
        </authorList>
    </citation>
    <scope>NUCLEOTIDE SEQUENCE [LARGE SCALE GENOMIC DNA]</scope>
    <source>
        <strain evidence="2 3">R-67174</strain>
    </source>
</reference>
<name>A0A1E3W0Y1_9HYPH</name>
<keyword evidence="3" id="KW-1185">Reference proteome</keyword>
<organism evidence="2 3">
    <name type="scientific">Methyloceanibacter methanicus</name>
    <dbReference type="NCBI Taxonomy" id="1774968"/>
    <lineage>
        <taxon>Bacteria</taxon>
        <taxon>Pseudomonadati</taxon>
        <taxon>Pseudomonadota</taxon>
        <taxon>Alphaproteobacteria</taxon>
        <taxon>Hyphomicrobiales</taxon>
        <taxon>Hyphomicrobiaceae</taxon>
        <taxon>Methyloceanibacter</taxon>
    </lineage>
</organism>
<comment type="caution">
    <text evidence="2">The sequence shown here is derived from an EMBL/GenBank/DDBJ whole genome shotgun (WGS) entry which is preliminary data.</text>
</comment>
<evidence type="ECO:0000256" key="1">
    <source>
        <dbReference type="SAM" id="SignalP"/>
    </source>
</evidence>
<dbReference type="Proteomes" id="UP000094501">
    <property type="component" value="Unassembled WGS sequence"/>
</dbReference>